<dbReference type="Proteomes" id="UP000295431">
    <property type="component" value="Unassembled WGS sequence"/>
</dbReference>
<protein>
    <submittedName>
        <fullName evidence="1">Uncharacterized protein</fullName>
    </submittedName>
</protein>
<sequence>MRATVIFAGRDEIAGRLRDTLWEAARAALAQRPEPVIRDILLDGGPFPLGHVLGPADTGAAELVRSAAGAVRRLVREAGTGEAESHVRRSPVTARVVEALLAAVRDRFLLLDVGELHRDPSGWPESWTWETRNRAEFDRVLARFEGDRPEHHGRLLTPLVKFIETSAP</sequence>
<comment type="caution">
    <text evidence="1">The sequence shown here is derived from an EMBL/GenBank/DDBJ whole genome shotgun (WGS) entry which is preliminary data.</text>
</comment>
<dbReference type="EMBL" id="SMJW01000007">
    <property type="protein sequence ID" value="TDC19645.1"/>
    <property type="molecule type" value="Genomic_DNA"/>
</dbReference>
<keyword evidence="2" id="KW-1185">Reference proteome</keyword>
<proteinExistence type="predicted"/>
<reference evidence="1 2" key="1">
    <citation type="submission" date="2019-03" db="EMBL/GenBank/DDBJ databases">
        <title>Draft genome sequences of novel Actinobacteria.</title>
        <authorList>
            <person name="Sahin N."/>
            <person name="Ay H."/>
            <person name="Saygin H."/>
        </authorList>
    </citation>
    <scope>NUCLEOTIDE SEQUENCE [LARGE SCALE GENOMIC DNA]</scope>
    <source>
        <strain evidence="1 2">DSM 45347</strain>
    </source>
</reference>
<organism evidence="1 2">
    <name type="scientific">Actinomadura bangladeshensis</name>
    <dbReference type="NCBI Taxonomy" id="453573"/>
    <lineage>
        <taxon>Bacteria</taxon>
        <taxon>Bacillati</taxon>
        <taxon>Actinomycetota</taxon>
        <taxon>Actinomycetes</taxon>
        <taxon>Streptosporangiales</taxon>
        <taxon>Thermomonosporaceae</taxon>
        <taxon>Actinomadura</taxon>
    </lineage>
</organism>
<dbReference type="AlphaFoldDB" id="A0A4R4PB91"/>
<evidence type="ECO:0000313" key="2">
    <source>
        <dbReference type="Proteomes" id="UP000295431"/>
    </source>
</evidence>
<dbReference type="OrthoDB" id="8455278at2"/>
<name>A0A4R4PB91_9ACTN</name>
<accession>A0A4R4PB91</accession>
<evidence type="ECO:0000313" key="1">
    <source>
        <dbReference type="EMBL" id="TDC19645.1"/>
    </source>
</evidence>
<dbReference type="RefSeq" id="WP_131936760.1">
    <property type="nucleotide sequence ID" value="NZ_BAAAMX010000007.1"/>
</dbReference>
<gene>
    <name evidence="1" type="ORF">E1284_02980</name>
</gene>